<proteinExistence type="predicted"/>
<gene>
    <name evidence="1" type="ORF">N300_15458</name>
</gene>
<dbReference type="AlphaFoldDB" id="A0A091HW01"/>
<dbReference type="EMBL" id="KL217903">
    <property type="protein sequence ID" value="KFP00142.1"/>
    <property type="molecule type" value="Genomic_DNA"/>
</dbReference>
<evidence type="ECO:0000313" key="2">
    <source>
        <dbReference type="Proteomes" id="UP000054308"/>
    </source>
</evidence>
<dbReference type="Proteomes" id="UP000054308">
    <property type="component" value="Unassembled WGS sequence"/>
</dbReference>
<dbReference type="PANTHER" id="PTHR35674">
    <property type="entry name" value="CDNA SEQUENCE CK137956"/>
    <property type="match status" value="1"/>
</dbReference>
<dbReference type="PANTHER" id="PTHR35674:SF1">
    <property type="entry name" value="CDNA SEQUENCE CK137956"/>
    <property type="match status" value="1"/>
</dbReference>
<organism evidence="1 2">
    <name type="scientific">Calypte anna</name>
    <name type="common">Anna's hummingbird</name>
    <name type="synonym">Archilochus anna</name>
    <dbReference type="NCBI Taxonomy" id="9244"/>
    <lineage>
        <taxon>Eukaryota</taxon>
        <taxon>Metazoa</taxon>
        <taxon>Chordata</taxon>
        <taxon>Craniata</taxon>
        <taxon>Vertebrata</taxon>
        <taxon>Euteleostomi</taxon>
        <taxon>Archelosauria</taxon>
        <taxon>Archosauria</taxon>
        <taxon>Dinosauria</taxon>
        <taxon>Saurischia</taxon>
        <taxon>Theropoda</taxon>
        <taxon>Coelurosauria</taxon>
        <taxon>Aves</taxon>
        <taxon>Neognathae</taxon>
        <taxon>Neoaves</taxon>
        <taxon>Strisores</taxon>
        <taxon>Apodiformes</taxon>
        <taxon>Trochilidae</taxon>
        <taxon>Calypte</taxon>
    </lineage>
</organism>
<keyword evidence="2" id="KW-1185">Reference proteome</keyword>
<accession>A0A091HW01</accession>
<protein>
    <submittedName>
        <fullName evidence="1">Uncharacterized protein C1orf94</fullName>
    </submittedName>
</protein>
<sequence>NASTSGFSTTSMTTGLNQLVWQSLNFSQFSIFPNNSSFPQFQGPYHPRPAAPYQALHPSFGCFPRQVAPYSPQQVFQPPFNPALNYITLVQPGYPYRQRTPAQPSTLPELPPVPGEGMLYPISPPYGYG</sequence>
<reference evidence="1 2" key="1">
    <citation type="submission" date="2014-04" db="EMBL/GenBank/DDBJ databases">
        <title>Genome evolution of avian class.</title>
        <authorList>
            <person name="Zhang G."/>
            <person name="Li C."/>
        </authorList>
    </citation>
    <scope>NUCLEOTIDE SEQUENCE [LARGE SCALE GENOMIC DNA]</scope>
    <source>
        <strain evidence="1">BGI_N300</strain>
    </source>
</reference>
<name>A0A091HW01_CALAN</name>
<dbReference type="InterPro" id="IPR031496">
    <property type="entry name" value="DUF4688"/>
</dbReference>
<feature type="non-terminal residue" evidence="1">
    <location>
        <position position="1"/>
    </location>
</feature>
<evidence type="ECO:0000313" key="1">
    <source>
        <dbReference type="EMBL" id="KFP00142.1"/>
    </source>
</evidence>
<feature type="non-terminal residue" evidence="1">
    <location>
        <position position="129"/>
    </location>
</feature>
<dbReference type="Pfam" id="PF15752">
    <property type="entry name" value="DUF4688"/>
    <property type="match status" value="1"/>
</dbReference>